<reference evidence="2 3" key="1">
    <citation type="submission" date="2024-03" db="EMBL/GenBank/DDBJ databases">
        <title>Whole genomes of four grape xylem sap localized bacterial endophytes.</title>
        <authorList>
            <person name="Kumar G."/>
            <person name="Savka M.A."/>
        </authorList>
    </citation>
    <scope>NUCLEOTIDE SEQUENCE [LARGE SCALE GENOMIC DNA]</scope>
    <source>
        <strain evidence="2 3">RIT_GXS8</strain>
    </source>
</reference>
<evidence type="ECO:0000313" key="2">
    <source>
        <dbReference type="EMBL" id="MEK0170631.1"/>
    </source>
</evidence>
<dbReference type="PANTHER" id="PTHR39203">
    <property type="entry name" value="CYTOPLASMIC PROTEIN-RELATED"/>
    <property type="match status" value="1"/>
</dbReference>
<evidence type="ECO:0000259" key="1">
    <source>
        <dbReference type="SMART" id="SM01022"/>
    </source>
</evidence>
<dbReference type="Proteomes" id="UP001370299">
    <property type="component" value="Unassembled WGS sequence"/>
</dbReference>
<organism evidence="2 3">
    <name type="scientific">Curtobacterium citreum</name>
    <dbReference type="NCBI Taxonomy" id="2036"/>
    <lineage>
        <taxon>Bacteria</taxon>
        <taxon>Bacillati</taxon>
        <taxon>Actinomycetota</taxon>
        <taxon>Actinomycetes</taxon>
        <taxon>Micrococcales</taxon>
        <taxon>Microbacteriaceae</taxon>
        <taxon>Curtobacterium</taxon>
    </lineage>
</organism>
<dbReference type="InterPro" id="IPR009326">
    <property type="entry name" value="DUF984"/>
</dbReference>
<dbReference type="SUPFAM" id="SSF88697">
    <property type="entry name" value="PUA domain-like"/>
    <property type="match status" value="1"/>
</dbReference>
<comment type="caution">
    <text evidence="2">The sequence shown here is derived from an EMBL/GenBank/DDBJ whole genome shotgun (WGS) entry which is preliminary data.</text>
</comment>
<dbReference type="SMART" id="SM01022">
    <property type="entry name" value="ASCH"/>
    <property type="match status" value="1"/>
</dbReference>
<protein>
    <submittedName>
        <fullName evidence="2">ASCH domain-containing protein</fullName>
    </submittedName>
</protein>
<dbReference type="Pfam" id="PF04266">
    <property type="entry name" value="ASCH"/>
    <property type="match status" value="1"/>
</dbReference>
<dbReference type="InterPro" id="IPR007374">
    <property type="entry name" value="ASCH_domain"/>
</dbReference>
<dbReference type="Gene3D" id="3.10.400.10">
    <property type="entry name" value="Sulfate adenylyltransferase"/>
    <property type="match status" value="1"/>
</dbReference>
<accession>A0ABU8Y946</accession>
<name>A0ABU8Y946_9MICO</name>
<sequence length="170" mass="19209">MSDLHDVVPVAPPDLDAATTMWTDYTSTRPREIGDYDYTVEHFGDTARLADELLRIVLSGGKRATAELVSEFAHRGDPLPRIGSHWIACDSSGTPRIIIRSTALRVGRFDSADAAFAAAEGEDDRSLESWRREHRRYWERTCAARGAVWSDRDEIVFEYFSVVWPPEHAD</sequence>
<dbReference type="EMBL" id="JBBLYY010000023">
    <property type="protein sequence ID" value="MEK0170631.1"/>
    <property type="molecule type" value="Genomic_DNA"/>
</dbReference>
<dbReference type="PANTHER" id="PTHR39203:SF1">
    <property type="entry name" value="CYTOPLASMIC PROTEIN"/>
    <property type="match status" value="1"/>
</dbReference>
<evidence type="ECO:0000313" key="3">
    <source>
        <dbReference type="Proteomes" id="UP001370299"/>
    </source>
</evidence>
<dbReference type="InterPro" id="IPR015947">
    <property type="entry name" value="PUA-like_sf"/>
</dbReference>
<feature type="domain" description="ASCH" evidence="1">
    <location>
        <begin position="41"/>
        <end position="164"/>
    </location>
</feature>
<dbReference type="RefSeq" id="WP_123311138.1">
    <property type="nucleotide sequence ID" value="NZ_JBBKAP010000042.1"/>
</dbReference>
<proteinExistence type="predicted"/>
<gene>
    <name evidence="2" type="ORF">WMN62_04040</name>
</gene>
<dbReference type="CDD" id="cd06553">
    <property type="entry name" value="ASCH_Ef3133_like"/>
    <property type="match status" value="1"/>
</dbReference>
<keyword evidence="3" id="KW-1185">Reference proteome</keyword>
<dbReference type="PIRSF" id="PIRSF021320">
    <property type="entry name" value="DUF984"/>
    <property type="match status" value="1"/>
</dbReference>